<evidence type="ECO:0000259" key="3">
    <source>
        <dbReference type="Pfam" id="PF07705"/>
    </source>
</evidence>
<evidence type="ECO:0000256" key="1">
    <source>
        <dbReference type="SAM" id="MobiDB-lite"/>
    </source>
</evidence>
<dbReference type="Gene3D" id="2.60.40.10">
    <property type="entry name" value="Immunoglobulins"/>
    <property type="match status" value="3"/>
</dbReference>
<dbReference type="SUPFAM" id="SSF55797">
    <property type="entry name" value="PR-1-like"/>
    <property type="match status" value="1"/>
</dbReference>
<accession>A0A150J8G2</accession>
<organism evidence="4 5">
    <name type="scientific">Candidatus Methanofastidiosum methylothiophilum</name>
    <dbReference type="NCBI Taxonomy" id="1705564"/>
    <lineage>
        <taxon>Archaea</taxon>
        <taxon>Methanobacteriati</taxon>
        <taxon>Methanobacteriota</taxon>
        <taxon>Stenosarchaea group</taxon>
        <taxon>Candidatus Methanofastidiosia</taxon>
        <taxon>Candidatus Methanofastidiosales</taxon>
        <taxon>Candidatus Methanofastidiosaceae</taxon>
        <taxon>Candidatus Methanofastidiosum</taxon>
    </lineage>
</organism>
<dbReference type="AlphaFoldDB" id="A0A150J8G2"/>
<feature type="region of interest" description="Disordered" evidence="1">
    <location>
        <begin position="280"/>
        <end position="303"/>
    </location>
</feature>
<feature type="domain" description="CARDB" evidence="3">
    <location>
        <begin position="303"/>
        <end position="402"/>
    </location>
</feature>
<evidence type="ECO:0000259" key="2">
    <source>
        <dbReference type="Pfam" id="PF00188"/>
    </source>
</evidence>
<dbReference type="Proteomes" id="UP000075398">
    <property type="component" value="Unassembled WGS sequence"/>
</dbReference>
<dbReference type="PANTHER" id="PTHR31157:SF1">
    <property type="entry name" value="SCP DOMAIN-CONTAINING PROTEIN"/>
    <property type="match status" value="1"/>
</dbReference>
<evidence type="ECO:0008006" key="6">
    <source>
        <dbReference type="Google" id="ProtNLM"/>
    </source>
</evidence>
<dbReference type="InterPro" id="IPR013783">
    <property type="entry name" value="Ig-like_fold"/>
</dbReference>
<feature type="domain" description="CARDB" evidence="3">
    <location>
        <begin position="172"/>
        <end position="275"/>
    </location>
</feature>
<comment type="caution">
    <text evidence="4">The sequence shown here is derived from an EMBL/GenBank/DDBJ whole genome shotgun (WGS) entry which is preliminary data.</text>
</comment>
<name>A0A150J8G2_9EURY</name>
<evidence type="ECO:0000313" key="5">
    <source>
        <dbReference type="Proteomes" id="UP000075398"/>
    </source>
</evidence>
<dbReference type="PANTHER" id="PTHR31157">
    <property type="entry name" value="SCP DOMAIN-CONTAINING PROTEIN"/>
    <property type="match status" value="1"/>
</dbReference>
<dbReference type="Pfam" id="PF00188">
    <property type="entry name" value="CAP"/>
    <property type="match status" value="1"/>
</dbReference>
<dbReference type="Pfam" id="PF07705">
    <property type="entry name" value="CARDB"/>
    <property type="match status" value="3"/>
</dbReference>
<feature type="domain" description="CARDB" evidence="3">
    <location>
        <begin position="430"/>
        <end position="532"/>
    </location>
</feature>
<gene>
    <name evidence="4" type="ORF">AMQ22_00365</name>
</gene>
<dbReference type="EMBL" id="LNGC01000008">
    <property type="protein sequence ID" value="KYC53254.1"/>
    <property type="molecule type" value="Genomic_DNA"/>
</dbReference>
<protein>
    <recommendedName>
        <fullName evidence="6">Cysteine-rich secretory protein family protein</fullName>
    </recommendedName>
</protein>
<sequence>MGEYKIVSLLPILAIIILGTIPAVYSESSEEYYMLTLINNERQLQGLEPLTMNSSLSSAARLHSQDMINRNFFNHVNPDGQTPSDRARNAGYSFIALAENICGNPSIDAGHSSLMGSPTHRVNILNSSYKEVGIGIVDGGPYGKMITQLFGTQLGNSVTTPSSTSPQETQGKPDLNIERIDFSGQAESLKQVSMKITLINSGNKNAGNFIFAVFEGPPEKGNQLGKVNISSLYAGQKITANFSWTPSAEGSYTLYFVTDYKNDINEENENNNVATYNLSVINPNSHAPSQDTSNAKTQQTSNKPDLYISKSDISYNQTVYEGTSSLISFRIRNIGKSTAFGVPVKIYVNGDLKSSSTINQLQSSSYNDLTLFLTFIESGENNIEIRLDPDISIDEISRSNNDINFNIKVVPRESNSATTHNNKLISHNIDLLIYSYYITIEEQNNGSFLIKAKIKNKSDVSANDFSVTFYQKDVNSSNNKFIEKIYISLGPEEIVEKNVTFIPTIGNGEIIVVIDEENIIKETNENNNHATKIFSKNDHSDNHKIDGELIINTTPEDLNVSNSFKVTMKLIDINASNAYFYYRHEDTNNSFFIIKMDGEFNNSYSADVDPLGRTKIFYYFEVDTGTDIIKSPSDSPNELYSTNINYLKNAQGKRNSSLLDNIRKILGIN</sequence>
<evidence type="ECO:0000313" key="4">
    <source>
        <dbReference type="EMBL" id="KYC53254.1"/>
    </source>
</evidence>
<proteinExistence type="predicted"/>
<dbReference type="InterPro" id="IPR035940">
    <property type="entry name" value="CAP_sf"/>
</dbReference>
<dbReference type="InterPro" id="IPR011635">
    <property type="entry name" value="CARDB"/>
</dbReference>
<dbReference type="CDD" id="cd05379">
    <property type="entry name" value="CAP_bacterial"/>
    <property type="match status" value="1"/>
</dbReference>
<reference evidence="4 5" key="1">
    <citation type="journal article" date="2016" name="ISME J.">
        <title>Chasing the elusive Euryarchaeota class WSA2: genomes reveal a uniquely fastidious methyl-reducing methanogen.</title>
        <authorList>
            <person name="Nobu M.K."/>
            <person name="Narihiro T."/>
            <person name="Kuroda K."/>
            <person name="Mei R."/>
            <person name="Liu W.T."/>
        </authorList>
    </citation>
    <scope>NUCLEOTIDE SEQUENCE [LARGE SCALE GENOMIC DNA]</scope>
    <source>
        <strain evidence="4">U1lsi0528_Bin055</strain>
    </source>
</reference>
<dbReference type="Gene3D" id="3.40.33.10">
    <property type="entry name" value="CAP"/>
    <property type="match status" value="1"/>
</dbReference>
<feature type="domain" description="SCP" evidence="2">
    <location>
        <begin position="35"/>
        <end position="148"/>
    </location>
</feature>
<dbReference type="InterPro" id="IPR014044">
    <property type="entry name" value="CAP_dom"/>
</dbReference>